<name>A0A4S8IKG6_MUSBA</name>
<dbReference type="STRING" id="52838.A0A4S8IKG6"/>
<proteinExistence type="predicted"/>
<accession>A0A4S8IKG6</accession>
<dbReference type="EMBL" id="PYDT01000009">
    <property type="protein sequence ID" value="THU48913.1"/>
    <property type="molecule type" value="Genomic_DNA"/>
</dbReference>
<evidence type="ECO:0000313" key="2">
    <source>
        <dbReference type="EMBL" id="THU48913.1"/>
    </source>
</evidence>
<feature type="region of interest" description="Disordered" evidence="1">
    <location>
        <begin position="114"/>
        <end position="182"/>
    </location>
</feature>
<gene>
    <name evidence="2" type="ORF">C4D60_Mb06t03990</name>
</gene>
<dbReference type="AlphaFoldDB" id="A0A4S8IKG6"/>
<organism evidence="2 3">
    <name type="scientific">Musa balbisiana</name>
    <name type="common">Banana</name>
    <dbReference type="NCBI Taxonomy" id="52838"/>
    <lineage>
        <taxon>Eukaryota</taxon>
        <taxon>Viridiplantae</taxon>
        <taxon>Streptophyta</taxon>
        <taxon>Embryophyta</taxon>
        <taxon>Tracheophyta</taxon>
        <taxon>Spermatophyta</taxon>
        <taxon>Magnoliopsida</taxon>
        <taxon>Liliopsida</taxon>
        <taxon>Zingiberales</taxon>
        <taxon>Musaceae</taxon>
        <taxon>Musa</taxon>
    </lineage>
</organism>
<sequence length="182" mass="19592">MLLNFNSGSIGLEGSSDADIGSIRKRRWESEIHHQQQQAQHQMAGYSQASHGGRMPGTVWMVTNPNTQGMPGGGRSGSGGESIWTFPQLGGSTSPTMFRGSSPFPLQRASFHELPHSHGPAAQPAARVGLQHRRRRGEVTWVSSQLSTRIGRRPPPPKPRRHSPSKHSGGASGTDTLNTSDS</sequence>
<evidence type="ECO:0000256" key="1">
    <source>
        <dbReference type="SAM" id="MobiDB-lite"/>
    </source>
</evidence>
<reference evidence="2 3" key="1">
    <citation type="journal article" date="2019" name="Nat. Plants">
        <title>Genome sequencing of Musa balbisiana reveals subgenome evolution and function divergence in polyploid bananas.</title>
        <authorList>
            <person name="Yao X."/>
        </authorList>
    </citation>
    <scope>NUCLEOTIDE SEQUENCE [LARGE SCALE GENOMIC DNA]</scope>
    <source>
        <strain evidence="3">cv. DH-PKW</strain>
        <tissue evidence="2">Leaves</tissue>
    </source>
</reference>
<evidence type="ECO:0000313" key="3">
    <source>
        <dbReference type="Proteomes" id="UP000317650"/>
    </source>
</evidence>
<protein>
    <submittedName>
        <fullName evidence="2">Uncharacterized protein</fullName>
    </submittedName>
</protein>
<keyword evidence="3" id="KW-1185">Reference proteome</keyword>
<comment type="caution">
    <text evidence="2">The sequence shown here is derived from an EMBL/GenBank/DDBJ whole genome shotgun (WGS) entry which is preliminary data.</text>
</comment>
<feature type="compositionally biased region" description="Polar residues" evidence="1">
    <location>
        <begin position="173"/>
        <end position="182"/>
    </location>
</feature>
<dbReference type="Proteomes" id="UP000317650">
    <property type="component" value="Chromosome 6"/>
</dbReference>